<dbReference type="PANTHER" id="PTHR34039">
    <property type="entry name" value="UPF0102 PROTEIN YRAN"/>
    <property type="match status" value="1"/>
</dbReference>
<evidence type="ECO:0000256" key="3">
    <source>
        <dbReference type="SAM" id="MobiDB-lite"/>
    </source>
</evidence>
<evidence type="ECO:0000256" key="2">
    <source>
        <dbReference type="HAMAP-Rule" id="MF_00048"/>
    </source>
</evidence>
<dbReference type="EMBL" id="NMWV01000005">
    <property type="protein sequence ID" value="PLS25682.1"/>
    <property type="molecule type" value="Genomic_DNA"/>
</dbReference>
<evidence type="ECO:0000313" key="6">
    <source>
        <dbReference type="Proteomes" id="UP000234855"/>
    </source>
</evidence>
<dbReference type="CDD" id="cd20736">
    <property type="entry name" value="PoNe_Nuclease"/>
    <property type="match status" value="1"/>
</dbReference>
<name>A0A2N5IUQ3_9BIFI</name>
<dbReference type="InterPro" id="IPR011856">
    <property type="entry name" value="tRNA_endonuc-like_dom_sf"/>
</dbReference>
<evidence type="ECO:0000313" key="4">
    <source>
        <dbReference type="EMBL" id="PLS25682.1"/>
    </source>
</evidence>
<feature type="compositionally biased region" description="Polar residues" evidence="3">
    <location>
        <begin position="1"/>
        <end position="12"/>
    </location>
</feature>
<dbReference type="EMBL" id="CP071591">
    <property type="protein sequence ID" value="QSY57234.1"/>
    <property type="molecule type" value="Genomic_DNA"/>
</dbReference>
<organism evidence="4 6">
    <name type="scientific">Bifidobacterium imperatoris</name>
    <dbReference type="NCBI Taxonomy" id="2020965"/>
    <lineage>
        <taxon>Bacteria</taxon>
        <taxon>Bacillati</taxon>
        <taxon>Actinomycetota</taxon>
        <taxon>Actinomycetes</taxon>
        <taxon>Bifidobacteriales</taxon>
        <taxon>Bifidobacteriaceae</taxon>
        <taxon>Bifidobacterium</taxon>
    </lineage>
</organism>
<evidence type="ECO:0000313" key="5">
    <source>
        <dbReference type="EMBL" id="QSY57234.1"/>
    </source>
</evidence>
<protein>
    <recommendedName>
        <fullName evidence="2">UPF0102 protein BLI708_08310</fullName>
    </recommendedName>
</protein>
<dbReference type="AlphaFoldDB" id="A0A2N5IUQ3"/>
<dbReference type="Gene3D" id="3.40.1350.10">
    <property type="match status" value="1"/>
</dbReference>
<dbReference type="Proteomes" id="UP000663067">
    <property type="component" value="Chromosome"/>
</dbReference>
<gene>
    <name evidence="5" type="ORF">BLI708_08310</name>
    <name evidence="4" type="ORF">Tam1G_0506</name>
</gene>
<dbReference type="SUPFAM" id="SSF52980">
    <property type="entry name" value="Restriction endonuclease-like"/>
    <property type="match status" value="1"/>
</dbReference>
<dbReference type="PANTHER" id="PTHR34039:SF1">
    <property type="entry name" value="UPF0102 PROTEIN YRAN"/>
    <property type="match status" value="1"/>
</dbReference>
<accession>A0A2N5IUQ3</accession>
<keyword evidence="7" id="KW-1185">Reference proteome</keyword>
<reference evidence="5 7" key="2">
    <citation type="submission" date="2021-03" db="EMBL/GenBank/DDBJ databases">
        <title>Genome sequencing of Bifidobacterium imperatoris JCM 32708.</title>
        <authorList>
            <person name="Kim J."/>
        </authorList>
    </citation>
    <scope>NUCLEOTIDE SEQUENCE [LARGE SCALE GENOMIC DNA]</scope>
    <source>
        <strain evidence="5 7">JCM 32708</strain>
    </source>
</reference>
<evidence type="ECO:0000313" key="7">
    <source>
        <dbReference type="Proteomes" id="UP000663067"/>
    </source>
</evidence>
<dbReference type="Pfam" id="PF02021">
    <property type="entry name" value="UPF0102"/>
    <property type="match status" value="1"/>
</dbReference>
<dbReference type="NCBIfam" id="TIGR00252">
    <property type="entry name" value="YraN family protein"/>
    <property type="match status" value="1"/>
</dbReference>
<dbReference type="InterPro" id="IPR011335">
    <property type="entry name" value="Restrct_endonuc-II-like"/>
</dbReference>
<reference evidence="4 6" key="1">
    <citation type="submission" date="2017-07" db="EMBL/GenBank/DDBJ databases">
        <title>Bifidobacterium novel species.</title>
        <authorList>
            <person name="Lugli G.A."/>
            <person name="Milani C."/>
            <person name="Duranti S."/>
            <person name="Mangifesta M."/>
        </authorList>
    </citation>
    <scope>NUCLEOTIDE SEQUENCE [LARGE SCALE GENOMIC DNA]</scope>
    <source>
        <strain evidence="4 6">45</strain>
    </source>
</reference>
<dbReference type="HAMAP" id="MF_00048">
    <property type="entry name" value="UPF0102"/>
    <property type="match status" value="1"/>
</dbReference>
<dbReference type="NCBIfam" id="NF009150">
    <property type="entry name" value="PRK12497.1-3"/>
    <property type="match status" value="1"/>
</dbReference>
<dbReference type="Proteomes" id="UP000234855">
    <property type="component" value="Unassembled WGS sequence"/>
</dbReference>
<dbReference type="NCBIfam" id="NF009154">
    <property type="entry name" value="PRK12497.3-3"/>
    <property type="match status" value="1"/>
</dbReference>
<comment type="similarity">
    <text evidence="1 2">Belongs to the UPF0102 family.</text>
</comment>
<evidence type="ECO:0000256" key="1">
    <source>
        <dbReference type="ARBA" id="ARBA00006738"/>
    </source>
</evidence>
<dbReference type="RefSeq" id="WP_101625343.1">
    <property type="nucleotide sequence ID" value="NZ_CP071591.1"/>
</dbReference>
<dbReference type="InterPro" id="IPR003509">
    <property type="entry name" value="UPF0102_YraN-like"/>
</dbReference>
<feature type="region of interest" description="Disordered" evidence="3">
    <location>
        <begin position="1"/>
        <end position="29"/>
    </location>
</feature>
<sequence>MSTSTSPQTFEAGSQAAPHYQQPMLDSPTHVDLQPAHQLAIALADPTITPKQFGAIGEQYAAMWLEQQGWITLSRNWHTRYGELDIVMMTPERIIVFVEVKSRRTTHYGAPQEAVTRTKQTNLRRAACEWLIDQRNRIPHTAIRFDVVTIVMHMGSPVVHHIPGAF</sequence>
<proteinExistence type="inferred from homology"/>
<dbReference type="NCBIfam" id="NF011274">
    <property type="entry name" value="PRK14681.1"/>
    <property type="match status" value="1"/>
</dbReference>
<dbReference type="GO" id="GO:0003676">
    <property type="term" value="F:nucleic acid binding"/>
    <property type="evidence" value="ECO:0007669"/>
    <property type="project" value="InterPro"/>
</dbReference>